<reference evidence="2 3" key="1">
    <citation type="submission" date="2016-10" db="EMBL/GenBank/DDBJ databases">
        <authorList>
            <person name="de Groot N.N."/>
        </authorList>
    </citation>
    <scope>NUCLEOTIDE SEQUENCE [LARGE SCALE GENOMIC DNA]</scope>
    <source>
        <strain evidence="2 3">DSM 21035</strain>
    </source>
</reference>
<name>A0A1H9C1Q5_9FLAO</name>
<gene>
    <name evidence="2" type="ORF">SAMN05421824_0780</name>
</gene>
<sequence>MKNLYFAALLATLSFSTSFSQENNQDNNQNDTQTNFNEIKLNGLFLVLGAFEVTYERTINEESGLGISVFLPIDDDVSDDINYFISPYYRFYFGKKYAAGFYVEGFGMLNSTDTWNFNNFIDTDIKTKEVTDFALGIGIGGKWITKSGFVGEIGFGIGRNLFNNNDQDYEIIGKGGIRLGYRF</sequence>
<evidence type="ECO:0008006" key="4">
    <source>
        <dbReference type="Google" id="ProtNLM"/>
    </source>
</evidence>
<feature type="signal peptide" evidence="1">
    <location>
        <begin position="1"/>
        <end position="20"/>
    </location>
</feature>
<dbReference type="OrthoDB" id="768080at2"/>
<dbReference type="EMBL" id="FOFN01000001">
    <property type="protein sequence ID" value="SEP95054.1"/>
    <property type="molecule type" value="Genomic_DNA"/>
</dbReference>
<keyword evidence="1" id="KW-0732">Signal</keyword>
<dbReference type="AlphaFoldDB" id="A0A1H9C1Q5"/>
<dbReference type="Proteomes" id="UP000198999">
    <property type="component" value="Unassembled WGS sequence"/>
</dbReference>
<dbReference type="STRING" id="419940.SAMN05421824_0780"/>
<evidence type="ECO:0000256" key="1">
    <source>
        <dbReference type="SAM" id="SignalP"/>
    </source>
</evidence>
<proteinExistence type="predicted"/>
<protein>
    <recommendedName>
        <fullName evidence="4">DUF3575 domain-containing protein</fullName>
    </recommendedName>
</protein>
<organism evidence="2 3">
    <name type="scientific">Hyunsoonleella jejuensis</name>
    <dbReference type="NCBI Taxonomy" id="419940"/>
    <lineage>
        <taxon>Bacteria</taxon>
        <taxon>Pseudomonadati</taxon>
        <taxon>Bacteroidota</taxon>
        <taxon>Flavobacteriia</taxon>
        <taxon>Flavobacteriales</taxon>
        <taxon>Flavobacteriaceae</taxon>
    </lineage>
</organism>
<evidence type="ECO:0000313" key="2">
    <source>
        <dbReference type="EMBL" id="SEP95054.1"/>
    </source>
</evidence>
<feature type="chain" id="PRO_5011508916" description="DUF3575 domain-containing protein" evidence="1">
    <location>
        <begin position="21"/>
        <end position="183"/>
    </location>
</feature>
<accession>A0A1H9C1Q5</accession>
<evidence type="ECO:0000313" key="3">
    <source>
        <dbReference type="Proteomes" id="UP000198999"/>
    </source>
</evidence>
<dbReference type="RefSeq" id="WP_092575605.1">
    <property type="nucleotide sequence ID" value="NZ_FOFN01000001.1"/>
</dbReference>
<keyword evidence="3" id="KW-1185">Reference proteome</keyword>